<evidence type="ECO:0000313" key="10">
    <source>
        <dbReference type="EMBL" id="RCS73242.1"/>
    </source>
</evidence>
<accession>A0A368LMY5</accession>
<dbReference type="InterPro" id="IPR022929">
    <property type="entry name" value="Put_MntP"/>
</dbReference>
<dbReference type="OrthoDB" id="9811590at2"/>
<protein>
    <recommendedName>
        <fullName evidence="8">Putative manganese efflux pump MntP</fullName>
    </recommendedName>
</protein>
<organism evidence="10 11">
    <name type="scientific">Vibrio casei</name>
    <dbReference type="NCBI Taxonomy" id="673372"/>
    <lineage>
        <taxon>Bacteria</taxon>
        <taxon>Pseudomonadati</taxon>
        <taxon>Pseudomonadota</taxon>
        <taxon>Gammaproteobacteria</taxon>
        <taxon>Vibrionales</taxon>
        <taxon>Vibrionaceae</taxon>
        <taxon>Vibrio</taxon>
    </lineage>
</organism>
<name>A0A368LMY5_9VIBR</name>
<keyword evidence="7 8" id="KW-0464">Manganese</keyword>
<keyword evidence="3 8" id="KW-0812">Transmembrane</keyword>
<evidence type="ECO:0000313" key="11">
    <source>
        <dbReference type="Proteomes" id="UP000252479"/>
    </source>
</evidence>
<comment type="caution">
    <text evidence="10">The sequence shown here is derived from an EMBL/GenBank/DDBJ whole genome shotgun (WGS) entry which is preliminary data.</text>
</comment>
<feature type="transmembrane region" description="Helical" evidence="8">
    <location>
        <begin position="68"/>
        <end position="86"/>
    </location>
</feature>
<keyword evidence="6 8" id="KW-0472">Membrane</keyword>
<keyword evidence="4 8" id="KW-1133">Transmembrane helix</keyword>
<dbReference type="Pfam" id="PF02659">
    <property type="entry name" value="Mntp"/>
    <property type="match status" value="1"/>
</dbReference>
<feature type="transmembrane region" description="Helical" evidence="8">
    <location>
        <begin position="133"/>
        <end position="153"/>
    </location>
</feature>
<evidence type="ECO:0000256" key="2">
    <source>
        <dbReference type="ARBA" id="ARBA00022475"/>
    </source>
</evidence>
<dbReference type="PANTHER" id="PTHR35529">
    <property type="entry name" value="MANGANESE EFFLUX PUMP MNTP-RELATED"/>
    <property type="match status" value="1"/>
</dbReference>
<dbReference type="GO" id="GO:0005886">
    <property type="term" value="C:plasma membrane"/>
    <property type="evidence" value="ECO:0007669"/>
    <property type="project" value="UniProtKB-SubCell"/>
</dbReference>
<dbReference type="EMBL" id="QPGL01000001">
    <property type="protein sequence ID" value="RCS73242.1"/>
    <property type="molecule type" value="Genomic_DNA"/>
</dbReference>
<feature type="transmembrane region" description="Helical" evidence="8">
    <location>
        <begin position="107"/>
        <end position="127"/>
    </location>
</feature>
<dbReference type="PANTHER" id="PTHR35529:SF1">
    <property type="entry name" value="MANGANESE EFFLUX PUMP MNTP-RELATED"/>
    <property type="match status" value="1"/>
</dbReference>
<feature type="transmembrane region" description="Helical" evidence="8">
    <location>
        <begin position="165"/>
        <end position="182"/>
    </location>
</feature>
<evidence type="ECO:0000256" key="5">
    <source>
        <dbReference type="ARBA" id="ARBA00023065"/>
    </source>
</evidence>
<comment type="similarity">
    <text evidence="8">Belongs to the MntP (TC 9.B.29) family.</text>
</comment>
<reference evidence="10 11" key="1">
    <citation type="journal article" date="2017" name="Elife">
        <title>Extensive horizontal gene transfer in cheese-associated bacteria.</title>
        <authorList>
            <person name="Bonham K.S."/>
            <person name="Wolfe B.E."/>
            <person name="Dutton R.J."/>
        </authorList>
    </citation>
    <scope>NUCLEOTIDE SEQUENCE [LARGE SCALE GENOMIC DNA]</scope>
    <source>
        <strain evidence="10 11">JB196</strain>
    </source>
</reference>
<evidence type="ECO:0000256" key="6">
    <source>
        <dbReference type="ARBA" id="ARBA00023136"/>
    </source>
</evidence>
<keyword evidence="1 8" id="KW-0813">Transport</keyword>
<keyword evidence="5 8" id="KW-0406">Ion transport</keyword>
<gene>
    <name evidence="8" type="primary">mntP</name>
    <name evidence="10" type="ORF">CIK83_06190</name>
</gene>
<evidence type="ECO:0000256" key="9">
    <source>
        <dbReference type="SAM" id="SignalP"/>
    </source>
</evidence>
<comment type="function">
    <text evidence="8">Probably functions as a manganese efflux pump.</text>
</comment>
<feature type="signal peptide" evidence="9">
    <location>
        <begin position="1"/>
        <end position="19"/>
    </location>
</feature>
<keyword evidence="2 8" id="KW-1003">Cell membrane</keyword>
<feature type="chain" id="PRO_5016688955" description="Putative manganese efflux pump MntP" evidence="9">
    <location>
        <begin position="20"/>
        <end position="185"/>
    </location>
</feature>
<proteinExistence type="inferred from homology"/>
<dbReference type="Proteomes" id="UP000252479">
    <property type="component" value="Unassembled WGS sequence"/>
</dbReference>
<comment type="subcellular location">
    <subcellularLocation>
        <location evidence="8">Cell membrane</location>
        <topology evidence="8">Multi-pass membrane protein</topology>
    </subcellularLocation>
</comment>
<dbReference type="InterPro" id="IPR003810">
    <property type="entry name" value="Mntp/YtaF"/>
</dbReference>
<comment type="caution">
    <text evidence="8">Lacks conserved residue(s) required for the propagation of feature annotation.</text>
</comment>
<evidence type="ECO:0000256" key="1">
    <source>
        <dbReference type="ARBA" id="ARBA00022448"/>
    </source>
</evidence>
<sequence length="185" mass="19494">MSIITLLLLAFAMSTDAFAAAVGKGASLKNPRISEALRMGLIFGTVEAITPLIGWLIGRSASPYVDLWDHWIALILLVGLGSHMIYEGLKPSQLGDEKLIKPSMFKVLFTAVGTSIDAMTVGVSLAFINVNIWIASALIGTATCIMVTIGIMLGQALGAVLGTRAEIFGGTTLIGVGGWIFFSHI</sequence>
<evidence type="ECO:0000256" key="3">
    <source>
        <dbReference type="ARBA" id="ARBA00022692"/>
    </source>
</evidence>
<evidence type="ECO:0000256" key="4">
    <source>
        <dbReference type="ARBA" id="ARBA00022989"/>
    </source>
</evidence>
<evidence type="ECO:0000256" key="7">
    <source>
        <dbReference type="ARBA" id="ARBA00023211"/>
    </source>
</evidence>
<dbReference type="HAMAP" id="MF_01521">
    <property type="entry name" value="MntP_pump"/>
    <property type="match status" value="1"/>
</dbReference>
<dbReference type="AlphaFoldDB" id="A0A368LMY5"/>
<evidence type="ECO:0000256" key="8">
    <source>
        <dbReference type="HAMAP-Rule" id="MF_01521"/>
    </source>
</evidence>
<dbReference type="GO" id="GO:0005384">
    <property type="term" value="F:manganese ion transmembrane transporter activity"/>
    <property type="evidence" value="ECO:0007669"/>
    <property type="project" value="UniProtKB-UniRule"/>
</dbReference>
<keyword evidence="11" id="KW-1185">Reference proteome</keyword>
<keyword evidence="9" id="KW-0732">Signal</keyword>